<proteinExistence type="predicted"/>
<dbReference type="Gene3D" id="3.80.10.10">
    <property type="entry name" value="Ribonuclease Inhibitor"/>
    <property type="match status" value="1"/>
</dbReference>
<dbReference type="EMBL" id="JASBNA010000002">
    <property type="protein sequence ID" value="KAK7695160.1"/>
    <property type="molecule type" value="Genomic_DNA"/>
</dbReference>
<sequence>MITDPGMRARVCGTDYANYVRSLCVGADRTLTNLKTSKSLEEEMSFPFPFLRCLEFLDRAPHRDIMSSLLSTPFLENLTMTWVETWAFPMIDRHRHLHTLRLKIIPSPCRYSLPEKTYACLTEHELSSLTTLHIANYFEADWADHFWLQSKFPNLRVINVQNTRATCRTVFDFVHCHPTLLEVNIGFIDAIDIRLEAILKLIDGTGSWRTPGGLETFVERGNPRCFYVTTDGRRNYLDEPEMDMEKLTVFPDDIPNTRFTTASFAFKRVPLSPEATQWDKREGSSKARYQATEFAILLSSQDFLEFSGAAFGHFTSFSFSRTGSLP</sequence>
<evidence type="ECO:0000313" key="2">
    <source>
        <dbReference type="Proteomes" id="UP001385951"/>
    </source>
</evidence>
<gene>
    <name evidence="1" type="ORF">QCA50_002350</name>
</gene>
<protein>
    <recommendedName>
        <fullName evidence="3">F-box domain-containing protein</fullName>
    </recommendedName>
</protein>
<dbReference type="SUPFAM" id="SSF52047">
    <property type="entry name" value="RNI-like"/>
    <property type="match status" value="1"/>
</dbReference>
<dbReference type="AlphaFoldDB" id="A0AAW0GPM1"/>
<dbReference type="InterPro" id="IPR032675">
    <property type="entry name" value="LRR_dom_sf"/>
</dbReference>
<name>A0AAW0GPM1_9APHY</name>
<accession>A0AAW0GPM1</accession>
<comment type="caution">
    <text evidence="1">The sequence shown here is derived from an EMBL/GenBank/DDBJ whole genome shotgun (WGS) entry which is preliminary data.</text>
</comment>
<reference evidence="1 2" key="1">
    <citation type="submission" date="2022-09" db="EMBL/GenBank/DDBJ databases">
        <authorList>
            <person name="Palmer J.M."/>
        </authorList>
    </citation>
    <scope>NUCLEOTIDE SEQUENCE [LARGE SCALE GENOMIC DNA]</scope>
    <source>
        <strain evidence="1 2">DSM 7382</strain>
    </source>
</reference>
<evidence type="ECO:0000313" key="1">
    <source>
        <dbReference type="EMBL" id="KAK7695160.1"/>
    </source>
</evidence>
<dbReference type="Proteomes" id="UP001385951">
    <property type="component" value="Unassembled WGS sequence"/>
</dbReference>
<organism evidence="1 2">
    <name type="scientific">Cerrena zonata</name>
    <dbReference type="NCBI Taxonomy" id="2478898"/>
    <lineage>
        <taxon>Eukaryota</taxon>
        <taxon>Fungi</taxon>
        <taxon>Dikarya</taxon>
        <taxon>Basidiomycota</taxon>
        <taxon>Agaricomycotina</taxon>
        <taxon>Agaricomycetes</taxon>
        <taxon>Polyporales</taxon>
        <taxon>Cerrenaceae</taxon>
        <taxon>Cerrena</taxon>
    </lineage>
</organism>
<keyword evidence="2" id="KW-1185">Reference proteome</keyword>
<evidence type="ECO:0008006" key="3">
    <source>
        <dbReference type="Google" id="ProtNLM"/>
    </source>
</evidence>